<dbReference type="InterPro" id="IPR055713">
    <property type="entry name" value="DUF7289"/>
</dbReference>
<sequence length="258" mass="27829">MSETNGGDRGVSEALSFVLVFALVIGSIAIVYTVGLGGLQDARDHERINNAERAFEVFGENLDDIVLDGAPSRSTQIRMSDATLSVQEAAYVEITGTNPETGENYTYPPQQVRSLAFESGDSTVSYTGGAVVRSDGDGDGVMVREPPFLFEDDRMVLPIVRLSSGGSVAVSGDQVIQVRTEQVLRRNDPVNGTEFDSVEVNVSTDNPGAWNRYMEDSGMECEEPDPGAGEDGLALVSCEHEDVEQLRVVVIRIDVAFE</sequence>
<dbReference type="OrthoDB" id="118051at2157"/>
<dbReference type="RefSeq" id="WP_119818642.1">
    <property type="nucleotide sequence ID" value="NZ_CP025066.1"/>
</dbReference>
<name>A0A343TKQ2_9EURY</name>
<organism evidence="2 3">
    <name type="scientific">Halalkaliarchaeum desulfuricum</name>
    <dbReference type="NCBI Taxonomy" id="2055893"/>
    <lineage>
        <taxon>Archaea</taxon>
        <taxon>Methanobacteriati</taxon>
        <taxon>Methanobacteriota</taxon>
        <taxon>Stenosarchaea group</taxon>
        <taxon>Halobacteria</taxon>
        <taxon>Halobacteriales</taxon>
        <taxon>Haloferacaceae</taxon>
        <taxon>Halalkaliarchaeum</taxon>
    </lineage>
</organism>
<dbReference type="Pfam" id="PF23960">
    <property type="entry name" value="DUF7289"/>
    <property type="match status" value="1"/>
</dbReference>
<keyword evidence="1" id="KW-1133">Transmembrane helix</keyword>
<dbReference type="GeneID" id="37878400"/>
<evidence type="ECO:0000256" key="1">
    <source>
        <dbReference type="SAM" id="Phobius"/>
    </source>
</evidence>
<dbReference type="EMBL" id="CP025066">
    <property type="protein sequence ID" value="AUX09674.1"/>
    <property type="molecule type" value="Genomic_DNA"/>
</dbReference>
<protein>
    <submittedName>
        <fullName evidence="2">Uncharacterized protein</fullName>
    </submittedName>
</protein>
<keyword evidence="3" id="KW-1185">Reference proteome</keyword>
<keyword evidence="1" id="KW-0812">Transmembrane</keyword>
<evidence type="ECO:0000313" key="2">
    <source>
        <dbReference type="EMBL" id="AUX09674.1"/>
    </source>
</evidence>
<proteinExistence type="predicted"/>
<dbReference type="Proteomes" id="UP000263012">
    <property type="component" value="Chromosome"/>
</dbReference>
<keyword evidence="1" id="KW-0472">Membrane</keyword>
<dbReference type="AlphaFoldDB" id="A0A343TKQ2"/>
<accession>A0A343TKQ2</accession>
<evidence type="ECO:0000313" key="3">
    <source>
        <dbReference type="Proteomes" id="UP000263012"/>
    </source>
</evidence>
<reference evidence="3" key="1">
    <citation type="submission" date="2017-11" db="EMBL/GenBank/DDBJ databases">
        <title>Phenotypic and genomic properties of facultatively anaerobic sulfur-reducing natronoarchaea from hypersaline soda lakes.</title>
        <authorList>
            <person name="Sorokin D.Y."/>
            <person name="Kublanov I.V."/>
            <person name="Roman P."/>
            <person name="Sinninghe Damste J.S."/>
            <person name="Golyshin P.N."/>
            <person name="Rojo D."/>
            <person name="Ciordia S."/>
            <person name="Mena M.D.C."/>
            <person name="Ferrer M."/>
            <person name="Messina E."/>
            <person name="Smedile F."/>
            <person name="La Spada G."/>
            <person name="La Cono V."/>
            <person name="Yakimov M.M."/>
        </authorList>
    </citation>
    <scope>NUCLEOTIDE SEQUENCE [LARGE SCALE GENOMIC DNA]</scope>
    <source>
        <strain evidence="3">AArc-Sl</strain>
    </source>
</reference>
<feature type="transmembrane region" description="Helical" evidence="1">
    <location>
        <begin position="14"/>
        <end position="39"/>
    </location>
</feature>
<dbReference type="KEGG" id="hdf:AArcSl_2049"/>
<gene>
    <name evidence="2" type="ORF">AArcSl_2049</name>
</gene>